<dbReference type="AlphaFoldDB" id="A0A0K9NL74"/>
<dbReference type="InterPro" id="IPR050647">
    <property type="entry name" value="Plant_LRR-RLKs"/>
</dbReference>
<keyword evidence="15 22" id="KW-1133">Transmembrane helix</keyword>
<name>A0A0K9NL74_ZOSMR</name>
<feature type="transmembrane region" description="Helical" evidence="22">
    <location>
        <begin position="629"/>
        <end position="650"/>
    </location>
</feature>
<protein>
    <recommendedName>
        <fullName evidence="3">non-specific serine/threonine protein kinase</fullName>
        <ecNumber evidence="3">2.7.11.1</ecNumber>
    </recommendedName>
</protein>
<dbReference type="InterPro" id="IPR011009">
    <property type="entry name" value="Kinase-like_dom_sf"/>
</dbReference>
<evidence type="ECO:0000313" key="26">
    <source>
        <dbReference type="Proteomes" id="UP000036987"/>
    </source>
</evidence>
<evidence type="ECO:0000256" key="8">
    <source>
        <dbReference type="ARBA" id="ARBA00022679"/>
    </source>
</evidence>
<dbReference type="SMART" id="SM00220">
    <property type="entry name" value="S_TKc"/>
    <property type="match status" value="1"/>
</dbReference>
<dbReference type="Gene3D" id="1.10.510.10">
    <property type="entry name" value="Transferase(Phosphotransferase) domain 1"/>
    <property type="match status" value="1"/>
</dbReference>
<evidence type="ECO:0000256" key="15">
    <source>
        <dbReference type="ARBA" id="ARBA00022989"/>
    </source>
</evidence>
<sequence>MTDRVLLLLLIYLTHSTSYSVDVGVVLHRTKTVHLIDPTARLRDWTSGSNPCNWTGIECDTATATVISVDLSSFSLTGTFPSGFCDVPTIRFLALGDNFLNGTVTSEDIASCHYLHHLNLSINNFVGQLPDFPVQFRQLLRLDLSQNNFSGVIPESYGSRFKKLQVLNLFANAITGVIPTFLGNLTELVEFNLAYNAFDVGKLPSEIGRLSKLENIWLPFSNLVGEIPEAIGNLMKLTNLDLSDNGLTGTIPESIGRLKSIKQIELYRNNLSGSLPKSLGNLSSLLRFDVSENALSGRMLTEFAGLHLVSLGLNDNFFEGEIPGSISSNPNLIELKLFNNSFSGRLPQDLGRNSDLELFDVSTNRFVGELPVDICHRGALRSLIAFNNKFNGSLPAKYGECNTLSYIRVQNNSLSGEVPESFWKLSKVYRMEICYNFFEGTLSPSIGTCRNLTQMLISNNNFSGSLPAEICNLSFLSVMDLNQNNFSGELPRCVTSLTKLEKLGLQDNSFSGKIPIGSWPVVTEMNLSGNRFSGTISSDIGKLPVLTYLDLSRNQLTGPIPQQLSNLKLNSFNISYNDISGRVPPPFDTSFYLPSLVGNPNLCSNHLPPLLPCSARRTTDQFSKFIKHVLLIATFLSTAGLVLLSVLCWIRNRRKNKKNLKSGKRVIKPRSVWKFTSFQKVGFNESDVFDSLTESNLIGSGGSGRVYRVTLKTGQTVAVKKLSANGHKNPDVDFESEVNTLSRIRHTNIVKLLFCSTSEDARILVYEYVENGSLGDILHGEKGGTLLDWERRVKIAVGAAQGLAYLHHDCVPPIVHRDVKPNNILVNVDFIAKVSDFGLARMLPRVNDARVMTNIVGSYGYIAPEYAYTMKVNEKSDVYGFGVVLLELVTGKKAVESEMEEGEEIVKWVTEKKAELEKGGLDLGSLLDSRLNWSSTYDYEGMIKILNVGLLCTSRFPMNRPTMRTVVDMLKNLAQVHSPSPHVPLTADVKV</sequence>
<evidence type="ECO:0000256" key="3">
    <source>
        <dbReference type="ARBA" id="ARBA00012513"/>
    </source>
</evidence>
<evidence type="ECO:0000259" key="24">
    <source>
        <dbReference type="PROSITE" id="PS50011"/>
    </source>
</evidence>
<dbReference type="SUPFAM" id="SSF52047">
    <property type="entry name" value="RNI-like"/>
    <property type="match status" value="1"/>
</dbReference>
<evidence type="ECO:0000256" key="1">
    <source>
        <dbReference type="ARBA" id="ARBA00004162"/>
    </source>
</evidence>
<keyword evidence="17 25" id="KW-0675">Receptor</keyword>
<dbReference type="Proteomes" id="UP000036987">
    <property type="component" value="Unassembled WGS sequence"/>
</dbReference>
<dbReference type="Pfam" id="PF00560">
    <property type="entry name" value="LRR_1"/>
    <property type="match status" value="5"/>
</dbReference>
<evidence type="ECO:0000256" key="12">
    <source>
        <dbReference type="ARBA" id="ARBA00022741"/>
    </source>
</evidence>
<evidence type="ECO:0000256" key="14">
    <source>
        <dbReference type="ARBA" id="ARBA00022840"/>
    </source>
</evidence>
<dbReference type="InterPro" id="IPR032675">
    <property type="entry name" value="LRR_dom_sf"/>
</dbReference>
<evidence type="ECO:0000256" key="17">
    <source>
        <dbReference type="ARBA" id="ARBA00023170"/>
    </source>
</evidence>
<dbReference type="PANTHER" id="PTHR48056">
    <property type="entry name" value="LRR RECEPTOR-LIKE SERINE/THREONINE-PROTEIN KINASE-RELATED"/>
    <property type="match status" value="1"/>
</dbReference>
<comment type="catalytic activity">
    <reaction evidence="20">
        <text>L-seryl-[protein] + ATP = O-phospho-L-seryl-[protein] + ADP + H(+)</text>
        <dbReference type="Rhea" id="RHEA:17989"/>
        <dbReference type="Rhea" id="RHEA-COMP:9863"/>
        <dbReference type="Rhea" id="RHEA-COMP:11604"/>
        <dbReference type="ChEBI" id="CHEBI:15378"/>
        <dbReference type="ChEBI" id="CHEBI:29999"/>
        <dbReference type="ChEBI" id="CHEBI:30616"/>
        <dbReference type="ChEBI" id="CHEBI:83421"/>
        <dbReference type="ChEBI" id="CHEBI:456216"/>
        <dbReference type="EC" id="2.7.11.1"/>
    </reaction>
</comment>
<dbReference type="InterPro" id="IPR013210">
    <property type="entry name" value="LRR_N_plant-typ"/>
</dbReference>
<evidence type="ECO:0000256" key="18">
    <source>
        <dbReference type="ARBA" id="ARBA00023180"/>
    </source>
</evidence>
<dbReference type="GO" id="GO:0005886">
    <property type="term" value="C:plasma membrane"/>
    <property type="evidence" value="ECO:0000318"/>
    <property type="project" value="GO_Central"/>
</dbReference>
<evidence type="ECO:0000313" key="25">
    <source>
        <dbReference type="EMBL" id="KMZ56710.1"/>
    </source>
</evidence>
<dbReference type="EMBL" id="LFYR01002147">
    <property type="protein sequence ID" value="KMZ56710.1"/>
    <property type="molecule type" value="Genomic_DNA"/>
</dbReference>
<evidence type="ECO:0000256" key="7">
    <source>
        <dbReference type="ARBA" id="ARBA00022614"/>
    </source>
</evidence>
<dbReference type="SUPFAM" id="SSF56112">
    <property type="entry name" value="Protein kinase-like (PK-like)"/>
    <property type="match status" value="1"/>
</dbReference>
<dbReference type="FunFam" id="1.10.510.10:FF:000417">
    <property type="entry name" value="Leucine-rich repeat receptor-like protein kinase"/>
    <property type="match status" value="1"/>
</dbReference>
<dbReference type="Gene3D" id="3.80.10.10">
    <property type="entry name" value="Ribonuclease Inhibitor"/>
    <property type="match status" value="4"/>
</dbReference>
<gene>
    <name evidence="25" type="ORF">ZOSMA_92G00750</name>
</gene>
<keyword evidence="8" id="KW-0808">Transferase</keyword>
<keyword evidence="7" id="KW-0433">Leucine-rich repeat</keyword>
<dbReference type="Gene3D" id="3.30.200.20">
    <property type="entry name" value="Phosphorylase Kinase, domain 1"/>
    <property type="match status" value="1"/>
</dbReference>
<comment type="caution">
    <text evidence="25">The sequence shown here is derived from an EMBL/GenBank/DDBJ whole genome shotgun (WGS) entry which is preliminary data.</text>
</comment>
<proteinExistence type="inferred from homology"/>
<dbReference type="FunFam" id="3.80.10.10:FF:000095">
    <property type="entry name" value="LRR receptor-like serine/threonine-protein kinase GSO1"/>
    <property type="match status" value="1"/>
</dbReference>
<dbReference type="Pfam" id="PF23598">
    <property type="entry name" value="LRR_14"/>
    <property type="match status" value="1"/>
</dbReference>
<dbReference type="PROSITE" id="PS50011">
    <property type="entry name" value="PROTEIN_KINASE_DOM"/>
    <property type="match status" value="1"/>
</dbReference>
<dbReference type="InterPro" id="IPR008271">
    <property type="entry name" value="Ser/Thr_kinase_AS"/>
</dbReference>
<dbReference type="InterPro" id="IPR000719">
    <property type="entry name" value="Prot_kinase_dom"/>
</dbReference>
<keyword evidence="16 22" id="KW-0472">Membrane</keyword>
<comment type="catalytic activity">
    <reaction evidence="19">
        <text>L-threonyl-[protein] + ATP = O-phospho-L-threonyl-[protein] + ADP + H(+)</text>
        <dbReference type="Rhea" id="RHEA:46608"/>
        <dbReference type="Rhea" id="RHEA-COMP:11060"/>
        <dbReference type="Rhea" id="RHEA-COMP:11605"/>
        <dbReference type="ChEBI" id="CHEBI:15378"/>
        <dbReference type="ChEBI" id="CHEBI:30013"/>
        <dbReference type="ChEBI" id="CHEBI:30616"/>
        <dbReference type="ChEBI" id="CHEBI:61977"/>
        <dbReference type="ChEBI" id="CHEBI:456216"/>
        <dbReference type="EC" id="2.7.11.1"/>
    </reaction>
</comment>
<keyword evidence="9 22" id="KW-0812">Transmembrane</keyword>
<organism evidence="25 26">
    <name type="scientific">Zostera marina</name>
    <name type="common">Eelgrass</name>
    <dbReference type="NCBI Taxonomy" id="29655"/>
    <lineage>
        <taxon>Eukaryota</taxon>
        <taxon>Viridiplantae</taxon>
        <taxon>Streptophyta</taxon>
        <taxon>Embryophyta</taxon>
        <taxon>Tracheophyta</taxon>
        <taxon>Spermatophyta</taxon>
        <taxon>Magnoliopsida</taxon>
        <taxon>Liliopsida</taxon>
        <taxon>Zosteraceae</taxon>
        <taxon>Zostera</taxon>
    </lineage>
</organism>
<keyword evidence="12 21" id="KW-0547">Nucleotide-binding</keyword>
<dbReference type="PROSITE" id="PS00107">
    <property type="entry name" value="PROTEIN_KINASE_ATP"/>
    <property type="match status" value="1"/>
</dbReference>
<evidence type="ECO:0000256" key="20">
    <source>
        <dbReference type="ARBA" id="ARBA00048679"/>
    </source>
</evidence>
<dbReference type="GO" id="GO:0009791">
    <property type="term" value="P:post-embryonic development"/>
    <property type="evidence" value="ECO:0007669"/>
    <property type="project" value="UniProtKB-ARBA"/>
</dbReference>
<evidence type="ECO:0000256" key="16">
    <source>
        <dbReference type="ARBA" id="ARBA00023136"/>
    </source>
</evidence>
<evidence type="ECO:0000256" key="11">
    <source>
        <dbReference type="ARBA" id="ARBA00022737"/>
    </source>
</evidence>
<keyword evidence="10 23" id="KW-0732">Signal</keyword>
<keyword evidence="11" id="KW-0677">Repeat</keyword>
<keyword evidence="13 25" id="KW-0418">Kinase</keyword>
<evidence type="ECO:0000256" key="19">
    <source>
        <dbReference type="ARBA" id="ARBA00047899"/>
    </source>
</evidence>
<evidence type="ECO:0000256" key="22">
    <source>
        <dbReference type="SAM" id="Phobius"/>
    </source>
</evidence>
<dbReference type="InterPro" id="IPR001611">
    <property type="entry name" value="Leu-rich_rpt"/>
</dbReference>
<evidence type="ECO:0000256" key="2">
    <source>
        <dbReference type="ARBA" id="ARBA00008684"/>
    </source>
</evidence>
<dbReference type="PRINTS" id="PR00019">
    <property type="entry name" value="LEURICHRPT"/>
</dbReference>
<feature type="signal peptide" evidence="23">
    <location>
        <begin position="1"/>
        <end position="18"/>
    </location>
</feature>
<dbReference type="FunFam" id="3.80.10.10:FF:000233">
    <property type="entry name" value="Leucine-rich repeat receptor-like protein kinase TDR"/>
    <property type="match status" value="1"/>
</dbReference>
<evidence type="ECO:0000256" key="4">
    <source>
        <dbReference type="ARBA" id="ARBA00022475"/>
    </source>
</evidence>
<feature type="domain" description="Protein kinase" evidence="24">
    <location>
        <begin position="692"/>
        <end position="985"/>
    </location>
</feature>
<dbReference type="SMART" id="SM00369">
    <property type="entry name" value="LRR_TYP"/>
    <property type="match status" value="7"/>
</dbReference>
<dbReference type="SUPFAM" id="SSF52058">
    <property type="entry name" value="L domain-like"/>
    <property type="match status" value="2"/>
</dbReference>
<keyword evidence="5" id="KW-0723">Serine/threonine-protein kinase</keyword>
<evidence type="ECO:0000256" key="6">
    <source>
        <dbReference type="ARBA" id="ARBA00022553"/>
    </source>
</evidence>
<keyword evidence="6" id="KW-0597">Phosphoprotein</keyword>
<evidence type="ECO:0000256" key="9">
    <source>
        <dbReference type="ARBA" id="ARBA00022692"/>
    </source>
</evidence>
<dbReference type="InterPro" id="IPR055414">
    <property type="entry name" value="LRR_R13L4/SHOC2-like"/>
</dbReference>
<keyword evidence="26" id="KW-1185">Reference proteome</keyword>
<dbReference type="PANTHER" id="PTHR48056:SF35">
    <property type="entry name" value="LRR RECEPTOR-LIKE SERINE_THREONINE-PROTEIN KINASE HSL2"/>
    <property type="match status" value="1"/>
</dbReference>
<evidence type="ECO:0000256" key="10">
    <source>
        <dbReference type="ARBA" id="ARBA00022729"/>
    </source>
</evidence>
<accession>A0A0K9NL74</accession>
<dbReference type="InterPro" id="IPR017441">
    <property type="entry name" value="Protein_kinase_ATP_BS"/>
</dbReference>
<evidence type="ECO:0000256" key="5">
    <source>
        <dbReference type="ARBA" id="ARBA00022527"/>
    </source>
</evidence>
<keyword evidence="18" id="KW-0325">Glycoprotein</keyword>
<dbReference type="GO" id="GO:0004674">
    <property type="term" value="F:protein serine/threonine kinase activity"/>
    <property type="evidence" value="ECO:0007669"/>
    <property type="project" value="UniProtKB-KW"/>
</dbReference>
<dbReference type="OrthoDB" id="2021138at2759"/>
<dbReference type="OMA" id="PPYLCYR"/>
<comment type="subcellular location">
    <subcellularLocation>
        <location evidence="1">Cell membrane</location>
        <topology evidence="1">Single-pass membrane protein</topology>
    </subcellularLocation>
</comment>
<dbReference type="PROSITE" id="PS00108">
    <property type="entry name" value="PROTEIN_KINASE_ST"/>
    <property type="match status" value="1"/>
</dbReference>
<reference evidence="26" key="1">
    <citation type="journal article" date="2016" name="Nature">
        <title>The genome of the seagrass Zostera marina reveals angiosperm adaptation to the sea.</title>
        <authorList>
            <person name="Olsen J.L."/>
            <person name="Rouze P."/>
            <person name="Verhelst B."/>
            <person name="Lin Y.-C."/>
            <person name="Bayer T."/>
            <person name="Collen J."/>
            <person name="Dattolo E."/>
            <person name="De Paoli E."/>
            <person name="Dittami S."/>
            <person name="Maumus F."/>
            <person name="Michel G."/>
            <person name="Kersting A."/>
            <person name="Lauritano C."/>
            <person name="Lohaus R."/>
            <person name="Toepel M."/>
            <person name="Tonon T."/>
            <person name="Vanneste K."/>
            <person name="Amirebrahimi M."/>
            <person name="Brakel J."/>
            <person name="Bostroem C."/>
            <person name="Chovatia M."/>
            <person name="Grimwood J."/>
            <person name="Jenkins J.W."/>
            <person name="Jueterbock A."/>
            <person name="Mraz A."/>
            <person name="Stam W.T."/>
            <person name="Tice H."/>
            <person name="Bornberg-Bauer E."/>
            <person name="Green P.J."/>
            <person name="Pearson G.A."/>
            <person name="Procaccini G."/>
            <person name="Duarte C.M."/>
            <person name="Schmutz J."/>
            <person name="Reusch T.B.H."/>
            <person name="Van de Peer Y."/>
        </authorList>
    </citation>
    <scope>NUCLEOTIDE SEQUENCE [LARGE SCALE GENOMIC DNA]</scope>
    <source>
        <strain evidence="26">cv. Finnish</strain>
    </source>
</reference>
<evidence type="ECO:0000256" key="13">
    <source>
        <dbReference type="ARBA" id="ARBA00022777"/>
    </source>
</evidence>
<evidence type="ECO:0000256" key="23">
    <source>
        <dbReference type="SAM" id="SignalP"/>
    </source>
</evidence>
<comment type="similarity">
    <text evidence="2">Belongs to the protein kinase superfamily. Ser/Thr protein kinase family.</text>
</comment>
<keyword evidence="14 21" id="KW-0067">ATP-binding</keyword>
<feature type="binding site" evidence="21">
    <location>
        <position position="721"/>
    </location>
    <ligand>
        <name>ATP</name>
        <dbReference type="ChEBI" id="CHEBI:30616"/>
    </ligand>
</feature>
<dbReference type="GO" id="GO:0005524">
    <property type="term" value="F:ATP binding"/>
    <property type="evidence" value="ECO:0007669"/>
    <property type="project" value="UniProtKB-UniRule"/>
</dbReference>
<dbReference type="STRING" id="29655.A0A0K9NL74"/>
<dbReference type="InterPro" id="IPR003591">
    <property type="entry name" value="Leu-rich_rpt_typical-subtyp"/>
</dbReference>
<dbReference type="Pfam" id="PF00069">
    <property type="entry name" value="Pkinase"/>
    <property type="match status" value="1"/>
</dbReference>
<keyword evidence="4" id="KW-1003">Cell membrane</keyword>
<feature type="chain" id="PRO_5005527191" description="non-specific serine/threonine protein kinase" evidence="23">
    <location>
        <begin position="19"/>
        <end position="991"/>
    </location>
</feature>
<dbReference type="Pfam" id="PF08263">
    <property type="entry name" value="LRRNT_2"/>
    <property type="match status" value="1"/>
</dbReference>
<evidence type="ECO:0000256" key="21">
    <source>
        <dbReference type="PROSITE-ProRule" id="PRU10141"/>
    </source>
</evidence>
<dbReference type="EC" id="2.7.11.1" evidence="3"/>